<name>A8MLN9_ALKOO</name>
<sequence>MDAKDIKELILTIDKTSIEKLELEKNDIRIVITKKAFNESQNSITSDMKNLEEKIAPSNAENFKRAKEEMDHREGMRTTTNDENTWIVKSPIVGTFYSASSPDAPPFVKIGDVIEKGQSLCIIEAMKIMNEIESEAEGEIVEILVRDEDIVEYGQPLMKIRR</sequence>
<dbReference type="SUPFAM" id="SSF51230">
    <property type="entry name" value="Single hybrid motif"/>
    <property type="match status" value="1"/>
</dbReference>
<dbReference type="UniPathway" id="UPA00094"/>
<organism evidence="5 6">
    <name type="scientific">Alkaliphilus oremlandii (strain OhILAs)</name>
    <name type="common">Clostridium oremlandii (strain OhILAs)</name>
    <dbReference type="NCBI Taxonomy" id="350688"/>
    <lineage>
        <taxon>Bacteria</taxon>
        <taxon>Bacillati</taxon>
        <taxon>Bacillota</taxon>
        <taxon>Clostridia</taxon>
        <taxon>Peptostreptococcales</taxon>
        <taxon>Natronincolaceae</taxon>
        <taxon>Alkaliphilus</taxon>
    </lineage>
</organism>
<reference evidence="6" key="1">
    <citation type="submission" date="2007-10" db="EMBL/GenBank/DDBJ databases">
        <title>Complete genome of Alkaliphilus oremlandii OhILAs.</title>
        <authorList>
            <person name="Copeland A."/>
            <person name="Lucas S."/>
            <person name="Lapidus A."/>
            <person name="Barry K."/>
            <person name="Detter J.C."/>
            <person name="Glavina del Rio T."/>
            <person name="Hammon N."/>
            <person name="Israni S."/>
            <person name="Dalin E."/>
            <person name="Tice H."/>
            <person name="Pitluck S."/>
            <person name="Chain P."/>
            <person name="Malfatti S."/>
            <person name="Shin M."/>
            <person name="Vergez L."/>
            <person name="Schmutz J."/>
            <person name="Larimer F."/>
            <person name="Land M."/>
            <person name="Hauser L."/>
            <person name="Kyrpides N."/>
            <person name="Mikhailova N."/>
            <person name="Stolz J.F."/>
            <person name="Dawson A."/>
            <person name="Fisher E."/>
            <person name="Crable B."/>
            <person name="Perera E."/>
            <person name="Lisak J."/>
            <person name="Ranganathan M."/>
            <person name="Basu P."/>
            <person name="Richardson P."/>
        </authorList>
    </citation>
    <scope>NUCLEOTIDE SEQUENCE [LARGE SCALE GENOMIC DNA]</scope>
    <source>
        <strain evidence="6">OhILAs</strain>
    </source>
</reference>
<feature type="domain" description="Lipoyl-binding" evidence="4">
    <location>
        <begin position="85"/>
        <end position="161"/>
    </location>
</feature>
<dbReference type="NCBIfam" id="TIGR00531">
    <property type="entry name" value="BCCP"/>
    <property type="match status" value="1"/>
</dbReference>
<dbReference type="InterPro" id="IPR050709">
    <property type="entry name" value="Biotin_Carboxyl_Carrier/Decarb"/>
</dbReference>
<accession>A8MLN9</accession>
<dbReference type="InterPro" id="IPR011053">
    <property type="entry name" value="Single_hybrid_motif"/>
</dbReference>
<dbReference type="Pfam" id="PF00364">
    <property type="entry name" value="Biotin_lipoyl"/>
    <property type="match status" value="1"/>
</dbReference>
<keyword evidence="3" id="KW-0275">Fatty acid biosynthesis</keyword>
<dbReference type="GO" id="GO:0006633">
    <property type="term" value="P:fatty acid biosynthetic process"/>
    <property type="evidence" value="ECO:0007669"/>
    <property type="project" value="UniProtKB-UniPathway"/>
</dbReference>
<dbReference type="Proteomes" id="UP000000269">
    <property type="component" value="Chromosome"/>
</dbReference>
<evidence type="ECO:0000313" key="5">
    <source>
        <dbReference type="EMBL" id="ABW17956.1"/>
    </source>
</evidence>
<evidence type="ECO:0000256" key="3">
    <source>
        <dbReference type="RuleBase" id="RU364072"/>
    </source>
</evidence>
<keyword evidence="3" id="KW-0443">Lipid metabolism</keyword>
<dbReference type="PRINTS" id="PR01071">
    <property type="entry name" value="ACOABIOTINCC"/>
</dbReference>
<comment type="function">
    <text evidence="3">This protein is a component of the acetyl coenzyme A carboxylase complex; first, biotin carboxylase catalyzes the carboxylation of the carrier protein and then the transcarboxylase transfers the carboxyl group to form malonyl-CoA.</text>
</comment>
<dbReference type="InterPro" id="IPR001249">
    <property type="entry name" value="AcCoA_biotinCC"/>
</dbReference>
<evidence type="ECO:0000313" key="6">
    <source>
        <dbReference type="Proteomes" id="UP000000269"/>
    </source>
</evidence>
<dbReference type="Gene3D" id="2.40.50.100">
    <property type="match status" value="1"/>
</dbReference>
<proteinExistence type="predicted"/>
<dbReference type="EMBL" id="CP000853">
    <property type="protein sequence ID" value="ABW17956.1"/>
    <property type="molecule type" value="Genomic_DNA"/>
</dbReference>
<dbReference type="RefSeq" id="WP_012158271.1">
    <property type="nucleotide sequence ID" value="NC_009922.1"/>
</dbReference>
<evidence type="ECO:0000256" key="1">
    <source>
        <dbReference type="ARBA" id="ARBA00017562"/>
    </source>
</evidence>
<dbReference type="STRING" id="350688.Clos_0394"/>
<keyword evidence="3" id="KW-0276">Fatty acid metabolism</keyword>
<dbReference type="GO" id="GO:0003989">
    <property type="term" value="F:acetyl-CoA carboxylase activity"/>
    <property type="evidence" value="ECO:0007669"/>
    <property type="project" value="InterPro"/>
</dbReference>
<dbReference type="HOGENOM" id="CLU_016733_3_0_9"/>
<dbReference type="PANTHER" id="PTHR45266">
    <property type="entry name" value="OXALOACETATE DECARBOXYLASE ALPHA CHAIN"/>
    <property type="match status" value="1"/>
</dbReference>
<keyword evidence="3" id="KW-0444">Lipid biosynthesis</keyword>
<dbReference type="OrthoDB" id="9811735at2"/>
<gene>
    <name evidence="5" type="ordered locus">Clos_0394</name>
</gene>
<dbReference type="KEGG" id="aoe:Clos_0394"/>
<dbReference type="eggNOG" id="COG0511">
    <property type="taxonomic scope" value="Bacteria"/>
</dbReference>
<dbReference type="PROSITE" id="PS50968">
    <property type="entry name" value="BIOTINYL_LIPOYL"/>
    <property type="match status" value="1"/>
</dbReference>
<keyword evidence="2 3" id="KW-0092">Biotin</keyword>
<comment type="pathway">
    <text evidence="3">Lipid metabolism; fatty acid biosynthesis.</text>
</comment>
<evidence type="ECO:0000259" key="4">
    <source>
        <dbReference type="PROSITE" id="PS50968"/>
    </source>
</evidence>
<evidence type="ECO:0000256" key="2">
    <source>
        <dbReference type="ARBA" id="ARBA00023267"/>
    </source>
</evidence>
<dbReference type="CDD" id="cd06850">
    <property type="entry name" value="biotinyl_domain"/>
    <property type="match status" value="1"/>
</dbReference>
<dbReference type="InterPro" id="IPR000089">
    <property type="entry name" value="Biotin_lipoyl"/>
</dbReference>
<keyword evidence="6" id="KW-1185">Reference proteome</keyword>
<protein>
    <recommendedName>
        <fullName evidence="1 3">Biotin carboxyl carrier protein of acetyl-CoA carboxylase</fullName>
    </recommendedName>
</protein>
<dbReference type="PANTHER" id="PTHR45266:SF3">
    <property type="entry name" value="OXALOACETATE DECARBOXYLASE ALPHA CHAIN"/>
    <property type="match status" value="1"/>
</dbReference>
<dbReference type="GO" id="GO:0009317">
    <property type="term" value="C:acetyl-CoA carboxylase complex"/>
    <property type="evidence" value="ECO:0007669"/>
    <property type="project" value="InterPro"/>
</dbReference>
<dbReference type="AlphaFoldDB" id="A8MLN9"/>